<dbReference type="InterPro" id="IPR032675">
    <property type="entry name" value="LRR_dom_sf"/>
</dbReference>
<keyword evidence="2" id="KW-1185">Reference proteome</keyword>
<evidence type="ECO:0000313" key="1">
    <source>
        <dbReference type="EMBL" id="THH12117.1"/>
    </source>
</evidence>
<gene>
    <name evidence="1" type="ORF">EW146_g7806</name>
</gene>
<evidence type="ECO:0008006" key="3">
    <source>
        <dbReference type="Google" id="ProtNLM"/>
    </source>
</evidence>
<protein>
    <recommendedName>
        <fullName evidence="3">F-box domain-containing protein</fullName>
    </recommendedName>
</protein>
<reference evidence="1 2" key="1">
    <citation type="submission" date="2019-02" db="EMBL/GenBank/DDBJ databases">
        <title>Genome sequencing of the rare red list fungi Bondarzewia mesenterica.</title>
        <authorList>
            <person name="Buettner E."/>
            <person name="Kellner H."/>
        </authorList>
    </citation>
    <scope>NUCLEOTIDE SEQUENCE [LARGE SCALE GENOMIC DNA]</scope>
    <source>
        <strain evidence="1 2">DSM 108281</strain>
    </source>
</reference>
<dbReference type="EMBL" id="SGPL01000480">
    <property type="protein sequence ID" value="THH12117.1"/>
    <property type="molecule type" value="Genomic_DNA"/>
</dbReference>
<comment type="caution">
    <text evidence="1">The sequence shown here is derived from an EMBL/GenBank/DDBJ whole genome shotgun (WGS) entry which is preliminary data.</text>
</comment>
<proteinExistence type="predicted"/>
<accession>A0A4S4LJV3</accession>
<dbReference type="Gene3D" id="3.80.10.10">
    <property type="entry name" value="Ribonuclease Inhibitor"/>
    <property type="match status" value="1"/>
</dbReference>
<organism evidence="1 2">
    <name type="scientific">Bondarzewia mesenterica</name>
    <dbReference type="NCBI Taxonomy" id="1095465"/>
    <lineage>
        <taxon>Eukaryota</taxon>
        <taxon>Fungi</taxon>
        <taxon>Dikarya</taxon>
        <taxon>Basidiomycota</taxon>
        <taxon>Agaricomycotina</taxon>
        <taxon>Agaricomycetes</taxon>
        <taxon>Russulales</taxon>
        <taxon>Bondarzewiaceae</taxon>
        <taxon>Bondarzewia</taxon>
    </lineage>
</organism>
<dbReference type="Proteomes" id="UP000310158">
    <property type="component" value="Unassembled WGS sequence"/>
</dbReference>
<name>A0A4S4LJV3_9AGAM</name>
<dbReference type="OrthoDB" id="3252356at2759"/>
<evidence type="ECO:0000313" key="2">
    <source>
        <dbReference type="Proteomes" id="UP000310158"/>
    </source>
</evidence>
<dbReference type="AlphaFoldDB" id="A0A4S4LJV3"/>
<sequence length="564" mass="63063">MICHSSSCGIHVKGTPWFFHNGAHGEFWWLAPNIPALKANRSAYKPKRPTSLTVSSTNRLSHTDFLPPLPGSAPHLKCHIPQPPITRLSDDVLQSIFEIGTWGTTNPMHARTFPLRVSHVACSWRTVALNTPTLWTMITMSDRRPHSQFLWDQECVKRSRDCPLTVFLDLRIQSWGTLAGSASTAADVEILRIMHPLQTQLSRVRSFTLIADDLQTGHQAESSLKTLSLLGTPVDWSRWNCNQLVHLSICYLPTNARPSVDQLRAIVASCAHNLQSLEIQAAAPVDTDLERTILRPEMPEEVPIILPHVKVLTLGFVKPFEAVLVLRLFAFPVVRELTIRDVVRSLLSPQQRHLSSDASPILRALVYDCMPLPSIEILTLDSIFDHTHSTLPARFICSFPRLSGLILIDCSRVFLQALSVAPSTVFWECDPATVPALICRSLRHLTTVAMNSDYVESSLGLRSFQAAMKGIQACLQSLSIYELPERRSALAGSALPLLAERIILGRVYRQKSCRRWDVSWGPNEQDGDVMDCEVVRVMNRNEDARRDLLANDQMMVDISMVGSG</sequence>